<keyword evidence="2" id="KW-0800">Toxin</keyword>
<evidence type="ECO:0000256" key="5">
    <source>
        <dbReference type="ARBA" id="ARBA00023136"/>
    </source>
</evidence>
<keyword evidence="3 10" id="KW-0732">Signal</keyword>
<keyword evidence="12" id="KW-1185">Reference proteome</keyword>
<dbReference type="Pfam" id="PF03498">
    <property type="entry name" value="CDtoxinA"/>
    <property type="match status" value="1"/>
</dbReference>
<evidence type="ECO:0000256" key="4">
    <source>
        <dbReference type="ARBA" id="ARBA00023026"/>
    </source>
</evidence>
<organism evidence="11 12">
    <name type="scientific">Streptomyces albospinus</name>
    <dbReference type="NCBI Taxonomy" id="285515"/>
    <lineage>
        <taxon>Bacteria</taxon>
        <taxon>Bacillati</taxon>
        <taxon>Actinomycetota</taxon>
        <taxon>Actinomycetes</taxon>
        <taxon>Kitasatosporales</taxon>
        <taxon>Streptomycetaceae</taxon>
        <taxon>Streptomyces</taxon>
    </lineage>
</organism>
<accession>A0ABQ2VEE9</accession>
<name>A0ABQ2VEE9_9ACTN</name>
<feature type="signal peptide" evidence="10">
    <location>
        <begin position="1"/>
        <end position="44"/>
    </location>
</feature>
<feature type="region of interest" description="Disordered" evidence="9">
    <location>
        <begin position="240"/>
        <end position="264"/>
    </location>
</feature>
<keyword evidence="7" id="KW-0998">Cell outer membrane</keyword>
<feature type="chain" id="PRO_5047523012" description="Ricin B lectin domain-containing protein" evidence="10">
    <location>
        <begin position="45"/>
        <end position="424"/>
    </location>
</feature>
<evidence type="ECO:0000256" key="9">
    <source>
        <dbReference type="SAM" id="MobiDB-lite"/>
    </source>
</evidence>
<keyword evidence="6" id="KW-0564">Palmitate</keyword>
<dbReference type="InterPro" id="IPR003558">
    <property type="entry name" value="CDtoxinA/C"/>
</dbReference>
<dbReference type="Gene3D" id="2.80.10.50">
    <property type="match status" value="1"/>
</dbReference>
<dbReference type="PROSITE" id="PS50231">
    <property type="entry name" value="RICIN_B_LECTIN"/>
    <property type="match status" value="1"/>
</dbReference>
<keyword evidence="5" id="KW-0472">Membrane</keyword>
<comment type="subcellular location">
    <subcellularLocation>
        <location evidence="1">Cell outer membrane</location>
        <topology evidence="1">Lipid-anchor</topology>
    </subcellularLocation>
</comment>
<dbReference type="EMBL" id="BMRP01000020">
    <property type="protein sequence ID" value="GGU80112.1"/>
    <property type="molecule type" value="Genomic_DNA"/>
</dbReference>
<reference evidence="12" key="1">
    <citation type="journal article" date="2019" name="Int. J. Syst. Evol. Microbiol.">
        <title>The Global Catalogue of Microorganisms (GCM) 10K type strain sequencing project: providing services to taxonomists for standard genome sequencing and annotation.</title>
        <authorList>
            <consortium name="The Broad Institute Genomics Platform"/>
            <consortium name="The Broad Institute Genome Sequencing Center for Infectious Disease"/>
            <person name="Wu L."/>
            <person name="Ma J."/>
        </authorList>
    </citation>
    <scope>NUCLEOTIDE SEQUENCE [LARGE SCALE GENOMIC DNA]</scope>
    <source>
        <strain evidence="12">JCM 3399</strain>
    </source>
</reference>
<evidence type="ECO:0000256" key="10">
    <source>
        <dbReference type="SAM" id="SignalP"/>
    </source>
</evidence>
<dbReference type="CDD" id="cd00161">
    <property type="entry name" value="beta-trefoil_Ricin-like"/>
    <property type="match status" value="1"/>
</dbReference>
<keyword evidence="8" id="KW-0449">Lipoprotein</keyword>
<evidence type="ECO:0000313" key="12">
    <source>
        <dbReference type="Proteomes" id="UP000654471"/>
    </source>
</evidence>
<comment type="caution">
    <text evidence="11">The sequence shown here is derived from an EMBL/GenBank/DDBJ whole genome shotgun (WGS) entry which is preliminary data.</text>
</comment>
<evidence type="ECO:0000313" key="11">
    <source>
        <dbReference type="EMBL" id="GGU80112.1"/>
    </source>
</evidence>
<dbReference type="InterPro" id="IPR035992">
    <property type="entry name" value="Ricin_B-like_lectins"/>
</dbReference>
<evidence type="ECO:0008006" key="13">
    <source>
        <dbReference type="Google" id="ProtNLM"/>
    </source>
</evidence>
<sequence length="424" mass="43622">MLRPRATTKRNGRQLMTADRAPRYTVRSIAALSALSLSALLALAAEPAHADSSTCGSNSNTGCLDISLAHSPKYILQLNGDGSSHGNDLVLKGGSPAHNWNFEPVKVNGVMDGSFQIRNNDPGKAGCVDVQNNGLTLNPNCNSAQSSQKFYVQPSGSSNAYLLRSVSNDECVSSAATGNQINSLATTLQGCVHSVNGASASGNQPLTISSSQSGGSGPTLDDLATYYALNQYNNRSGVISSASYTKSDPQPSPSQGPFTLVSNQGGNSNEGAVCQNSAGAGGGNFSCSMSWSQSTADAVTESAGLSLTLGPGSVVDSPVKAEVSAQLGFSKTSTTTTTSGSSYNLTVPPGRTAWVVRSLPIQSSTGTWTFTSDIGVQWQHQATVNMPMSSVTDPASGKTYTEILTQCDTASTDAMCTSTKPAGV</sequence>
<evidence type="ECO:0000256" key="3">
    <source>
        <dbReference type="ARBA" id="ARBA00022729"/>
    </source>
</evidence>
<evidence type="ECO:0000256" key="2">
    <source>
        <dbReference type="ARBA" id="ARBA00022656"/>
    </source>
</evidence>
<dbReference type="SUPFAM" id="SSF50370">
    <property type="entry name" value="Ricin B-like lectins"/>
    <property type="match status" value="1"/>
</dbReference>
<proteinExistence type="predicted"/>
<evidence type="ECO:0000256" key="6">
    <source>
        <dbReference type="ARBA" id="ARBA00023139"/>
    </source>
</evidence>
<dbReference type="SUPFAM" id="SSF56973">
    <property type="entry name" value="Aerolisin/ETX pore-forming domain"/>
    <property type="match status" value="1"/>
</dbReference>
<evidence type="ECO:0000256" key="7">
    <source>
        <dbReference type="ARBA" id="ARBA00023237"/>
    </source>
</evidence>
<evidence type="ECO:0000256" key="1">
    <source>
        <dbReference type="ARBA" id="ARBA00004459"/>
    </source>
</evidence>
<protein>
    <recommendedName>
        <fullName evidence="13">Ricin B lectin domain-containing protein</fullName>
    </recommendedName>
</protein>
<keyword evidence="4" id="KW-0843">Virulence</keyword>
<gene>
    <name evidence="11" type="ORF">GCM10010211_52790</name>
</gene>
<dbReference type="Proteomes" id="UP000654471">
    <property type="component" value="Unassembled WGS sequence"/>
</dbReference>
<evidence type="ECO:0000256" key="8">
    <source>
        <dbReference type="ARBA" id="ARBA00023288"/>
    </source>
</evidence>